<evidence type="ECO:0000313" key="2">
    <source>
        <dbReference type="EMBL" id="MBW48154.1"/>
    </source>
</evidence>
<reference evidence="2" key="1">
    <citation type="submission" date="2018-01" db="EMBL/GenBank/DDBJ databases">
        <title>An insight into the sialome of Amazonian anophelines.</title>
        <authorList>
            <person name="Ribeiro J.M."/>
            <person name="Scarpassa V."/>
            <person name="Calvo E."/>
        </authorList>
    </citation>
    <scope>NUCLEOTIDE SEQUENCE</scope>
    <source>
        <tissue evidence="2">Salivary glands</tissue>
    </source>
</reference>
<organism evidence="2">
    <name type="scientific">Anopheles triannulatus</name>
    <dbReference type="NCBI Taxonomy" id="58253"/>
    <lineage>
        <taxon>Eukaryota</taxon>
        <taxon>Metazoa</taxon>
        <taxon>Ecdysozoa</taxon>
        <taxon>Arthropoda</taxon>
        <taxon>Hexapoda</taxon>
        <taxon>Insecta</taxon>
        <taxon>Pterygota</taxon>
        <taxon>Neoptera</taxon>
        <taxon>Endopterygota</taxon>
        <taxon>Diptera</taxon>
        <taxon>Nematocera</taxon>
        <taxon>Culicoidea</taxon>
        <taxon>Culicidae</taxon>
        <taxon>Anophelinae</taxon>
        <taxon>Anopheles</taxon>
    </lineage>
</organism>
<protein>
    <submittedName>
        <fullName evidence="2">Putative secreted protein</fullName>
    </submittedName>
</protein>
<feature type="signal peptide" evidence="1">
    <location>
        <begin position="1"/>
        <end position="21"/>
    </location>
</feature>
<keyword evidence="1" id="KW-0732">Signal</keyword>
<feature type="chain" id="PRO_5014869593" evidence="1">
    <location>
        <begin position="22"/>
        <end position="74"/>
    </location>
</feature>
<proteinExistence type="predicted"/>
<accession>A0A2M4B529</accession>
<name>A0A2M4B529_9DIPT</name>
<dbReference type="AlphaFoldDB" id="A0A2M4B529"/>
<dbReference type="EMBL" id="GGFK01014833">
    <property type="protein sequence ID" value="MBW48154.1"/>
    <property type="molecule type" value="Transcribed_RNA"/>
</dbReference>
<sequence>MIPLTIDSIAFLFSCWFAAIALPAPRLITMNPSAFCIGPACKSTAGSVLAASSLADPTAKQQNVTIKGNAVRQP</sequence>
<evidence type="ECO:0000256" key="1">
    <source>
        <dbReference type="SAM" id="SignalP"/>
    </source>
</evidence>